<organism evidence="2">
    <name type="scientific">Mustela putorius furo</name>
    <name type="common">European domestic ferret</name>
    <name type="synonym">Mustela furo</name>
    <dbReference type="NCBI Taxonomy" id="9669"/>
    <lineage>
        <taxon>Eukaryota</taxon>
        <taxon>Metazoa</taxon>
        <taxon>Chordata</taxon>
        <taxon>Craniata</taxon>
        <taxon>Vertebrata</taxon>
        <taxon>Euteleostomi</taxon>
        <taxon>Mammalia</taxon>
        <taxon>Eutheria</taxon>
        <taxon>Laurasiatheria</taxon>
        <taxon>Carnivora</taxon>
        <taxon>Caniformia</taxon>
        <taxon>Musteloidea</taxon>
        <taxon>Mustelidae</taxon>
        <taxon>Mustelinae</taxon>
        <taxon>Mustela</taxon>
    </lineage>
</organism>
<feature type="compositionally biased region" description="Polar residues" evidence="1">
    <location>
        <begin position="10"/>
        <end position="23"/>
    </location>
</feature>
<dbReference type="AlphaFoldDB" id="M3XWQ1"/>
<dbReference type="HOGENOM" id="CLU_2541969_0_0_1"/>
<accession>M3XWQ1</accession>
<sequence>MHYGSRDKISQSPFISSENSTGPPGTPGGRQSIDRGGEGRPITFFLNGSLFLLTNKCPIIQMGERVLVLYANQPALLLDSGNY</sequence>
<evidence type="ECO:0000313" key="2">
    <source>
        <dbReference type="Ensembl" id="ENSMPUP00000003501.1"/>
    </source>
</evidence>
<reference evidence="2" key="1">
    <citation type="submission" date="2024-06" db="UniProtKB">
        <authorList>
            <consortium name="Ensembl"/>
        </authorList>
    </citation>
    <scope>IDENTIFICATION</scope>
</reference>
<protein>
    <submittedName>
        <fullName evidence="2">Uncharacterized protein</fullName>
    </submittedName>
</protein>
<dbReference type="Ensembl" id="ENSMPUT00000003568.1">
    <property type="protein sequence ID" value="ENSMPUP00000003501.1"/>
    <property type="gene ID" value="ENSMPUG00000003531.1"/>
</dbReference>
<feature type="region of interest" description="Disordered" evidence="1">
    <location>
        <begin position="1"/>
        <end position="37"/>
    </location>
</feature>
<dbReference type="EMBL" id="AEYP01030057">
    <property type="status" value="NOT_ANNOTATED_CDS"/>
    <property type="molecule type" value="Genomic_DNA"/>
</dbReference>
<dbReference type="InParanoid" id="M3XWQ1"/>
<evidence type="ECO:0000256" key="1">
    <source>
        <dbReference type="SAM" id="MobiDB-lite"/>
    </source>
</evidence>
<name>M3XWQ1_MUSPF</name>
<proteinExistence type="predicted"/>